<dbReference type="InterPro" id="IPR008962">
    <property type="entry name" value="PapD-like_sf"/>
</dbReference>
<reference evidence="3" key="2">
    <citation type="submission" date="2014-03" db="EMBL/GenBank/DDBJ databases">
        <title>The whipworm genome and dual-species transcriptomics of an intimate host-pathogen interaction.</title>
        <authorList>
            <person name="Foth B.J."/>
            <person name="Tsai I.J."/>
            <person name="Reid A.J."/>
            <person name="Bancroft A.J."/>
            <person name="Nichol S."/>
            <person name="Tracey A."/>
            <person name="Holroyd N."/>
            <person name="Cotton J.A."/>
            <person name="Stanley E.J."/>
            <person name="Zarowiecki M."/>
            <person name="Liu J.Z."/>
            <person name="Huckvale T."/>
            <person name="Cooper P.J."/>
            <person name="Grencis R.K."/>
            <person name="Berriman M."/>
        </authorList>
    </citation>
    <scope>NUCLEOTIDE SEQUENCE [LARGE SCALE GENOMIC DNA]</scope>
</reference>
<name>A0A077ZLQ8_TRITR</name>
<sequence length="238" mass="26072">MEFVSGTRKTTGEVYPVDSIHFSRIFDITQLASIKLYNNSTEWTAYKLKTTSPAEVKFRPGYGFLQPFRMKEILIRCTRLPDQDMQRTERCTVVAHVLPRGVKAVDAYDYWKSMMFTKLVDKKYPLEALFDVDSCDVPEPVSTSSYTSISIIANTSSSEESEWTTSSSESVIRSTSSSCRESGTYTTFSSIDSTTTVSCSGSSVGGPSSVSATGTSVESCTVGSETAASNGSFTQQSY</sequence>
<dbReference type="Proteomes" id="UP000030665">
    <property type="component" value="Unassembled WGS sequence"/>
</dbReference>
<dbReference type="PROSITE" id="PS50202">
    <property type="entry name" value="MSP"/>
    <property type="match status" value="1"/>
</dbReference>
<keyword evidence="4" id="KW-1185">Reference proteome</keyword>
<dbReference type="AlphaFoldDB" id="A0A077ZLQ8"/>
<evidence type="ECO:0000256" key="1">
    <source>
        <dbReference type="RuleBase" id="RU003425"/>
    </source>
</evidence>
<dbReference type="InterPro" id="IPR000535">
    <property type="entry name" value="MSP_dom"/>
</dbReference>
<gene>
    <name evidence="3" type="ORF">TTRE_0000971001</name>
</gene>
<dbReference type="InterPro" id="IPR013783">
    <property type="entry name" value="Ig-like_fold"/>
</dbReference>
<dbReference type="EMBL" id="HG808432">
    <property type="protein sequence ID" value="CDW61262.1"/>
    <property type="molecule type" value="Genomic_DNA"/>
</dbReference>
<keyword evidence="1" id="KW-0963">Cytoplasm</keyword>
<accession>A0A077ZLQ8</accession>
<dbReference type="Gene3D" id="2.60.40.10">
    <property type="entry name" value="Immunoglobulins"/>
    <property type="match status" value="1"/>
</dbReference>
<evidence type="ECO:0000313" key="4">
    <source>
        <dbReference type="Proteomes" id="UP000030665"/>
    </source>
</evidence>
<keyword evidence="1" id="KW-0206">Cytoskeleton</keyword>
<dbReference type="OrthoDB" id="264603at2759"/>
<feature type="domain" description="MSP" evidence="2">
    <location>
        <begin position="11"/>
        <end position="129"/>
    </location>
</feature>
<proteinExistence type="predicted"/>
<evidence type="ECO:0000313" key="3">
    <source>
        <dbReference type="EMBL" id="CDW61262.1"/>
    </source>
</evidence>
<dbReference type="STRING" id="36087.A0A077ZLQ8"/>
<protein>
    <recommendedName>
        <fullName evidence="1">Major sperm protein</fullName>
    </recommendedName>
</protein>
<evidence type="ECO:0000259" key="2">
    <source>
        <dbReference type="PROSITE" id="PS50202"/>
    </source>
</evidence>
<comment type="function">
    <text evidence="1">Central component in molecular interactions underlying sperm crawling. Forms an extensive filament system that extends from sperm villipoda, along the leading edge of the pseudopod.</text>
</comment>
<organism evidence="3 4">
    <name type="scientific">Trichuris trichiura</name>
    <name type="common">Whipworm</name>
    <name type="synonym">Trichocephalus trichiurus</name>
    <dbReference type="NCBI Taxonomy" id="36087"/>
    <lineage>
        <taxon>Eukaryota</taxon>
        <taxon>Metazoa</taxon>
        <taxon>Ecdysozoa</taxon>
        <taxon>Nematoda</taxon>
        <taxon>Enoplea</taxon>
        <taxon>Dorylaimia</taxon>
        <taxon>Trichinellida</taxon>
        <taxon>Trichuridae</taxon>
        <taxon>Trichuris</taxon>
    </lineage>
</organism>
<dbReference type="SUPFAM" id="SSF49354">
    <property type="entry name" value="PapD-like"/>
    <property type="match status" value="1"/>
</dbReference>
<reference evidence="3" key="1">
    <citation type="submission" date="2014-01" db="EMBL/GenBank/DDBJ databases">
        <authorList>
            <person name="Aslett M."/>
        </authorList>
    </citation>
    <scope>NUCLEOTIDE SEQUENCE</scope>
</reference>
<dbReference type="Pfam" id="PF00635">
    <property type="entry name" value="Motile_Sperm"/>
    <property type="match status" value="1"/>
</dbReference>